<keyword evidence="2" id="KW-1185">Reference proteome</keyword>
<dbReference type="OrthoDB" id="4510652at2759"/>
<protein>
    <submittedName>
        <fullName evidence="1">Uncharacterized protein</fullName>
    </submittedName>
</protein>
<dbReference type="RefSeq" id="XP_041558016.1">
    <property type="nucleotide sequence ID" value="XM_041705541.1"/>
</dbReference>
<proteinExistence type="predicted"/>
<reference evidence="1" key="2">
    <citation type="submission" date="2021-02" db="EMBL/GenBank/DDBJ databases">
        <title>Aspergillus puulaauensis MK2 genome sequence.</title>
        <authorList>
            <person name="Futagami T."/>
            <person name="Mori K."/>
            <person name="Kadooka C."/>
            <person name="Tanaka T."/>
        </authorList>
    </citation>
    <scope>NUCLEOTIDE SEQUENCE</scope>
    <source>
        <strain evidence="1">MK2</strain>
    </source>
</reference>
<evidence type="ECO:0000313" key="1">
    <source>
        <dbReference type="EMBL" id="BCS25822.1"/>
    </source>
</evidence>
<dbReference type="AlphaFoldDB" id="A0A7R7XQF2"/>
<dbReference type="Proteomes" id="UP000654913">
    <property type="component" value="Chromosome 5"/>
</dbReference>
<dbReference type="EMBL" id="AP024447">
    <property type="protein sequence ID" value="BCS25822.1"/>
    <property type="molecule type" value="Genomic_DNA"/>
</dbReference>
<organism evidence="1 2">
    <name type="scientific">Aspergillus puulaauensis</name>
    <dbReference type="NCBI Taxonomy" id="1220207"/>
    <lineage>
        <taxon>Eukaryota</taxon>
        <taxon>Fungi</taxon>
        <taxon>Dikarya</taxon>
        <taxon>Ascomycota</taxon>
        <taxon>Pezizomycotina</taxon>
        <taxon>Eurotiomycetes</taxon>
        <taxon>Eurotiomycetidae</taxon>
        <taxon>Eurotiales</taxon>
        <taxon>Aspergillaceae</taxon>
        <taxon>Aspergillus</taxon>
    </lineage>
</organism>
<dbReference type="KEGG" id="apuu:APUU_50533A"/>
<accession>A0A7R7XQF2</accession>
<sequence length="156" mass="17101">MSFGPEAQIYLSPGADQDLWPWGPVGLQLRKDEAKHLVLEYAAEIISPFISPSVSLTDDFQESLFRCSSGHIGVLRSLTEALLRNKDIQAAIKQGMPVDRQTFVDSLSGNPIEFFESLSRKCFTKGLPQPKDLENAATTHILEIAINSGAVDTGQL</sequence>
<dbReference type="GeneID" id="64975827"/>
<name>A0A7R7XQF2_9EURO</name>
<evidence type="ECO:0000313" key="2">
    <source>
        <dbReference type="Proteomes" id="UP000654913"/>
    </source>
</evidence>
<gene>
    <name evidence="1" type="ORF">APUU_50533A</name>
</gene>
<reference evidence="1" key="1">
    <citation type="submission" date="2021-01" db="EMBL/GenBank/DDBJ databases">
        <authorList>
            <consortium name="Aspergillus puulaauensis MK2 genome sequencing consortium"/>
            <person name="Kazuki M."/>
            <person name="Futagami T."/>
        </authorList>
    </citation>
    <scope>NUCLEOTIDE SEQUENCE</scope>
    <source>
        <strain evidence="1">MK2</strain>
    </source>
</reference>